<dbReference type="Gene3D" id="1.20.1110.10">
    <property type="entry name" value="Calcium-transporting ATPase, transmembrane domain"/>
    <property type="match status" value="1"/>
</dbReference>
<feature type="domain" description="Cation-transporting P-type ATPase C-terminal" evidence="2">
    <location>
        <begin position="33"/>
        <end position="114"/>
    </location>
</feature>
<sequence length="141" mass="16316">MTAASCSGFQRNGIPFSAMYRKDGGYDMDPAVFSEQTDRAQAVYFFDLVIMQWFNLLSTRTRLFQQNPGGSSETRNVLLFPAMLAALLLACFFYLPWFQKVFLTKGIAAVYFLPMACLDKTRKYMNRKRKYPKSWLAKIAW</sequence>
<gene>
    <name evidence="3" type="ORF">MCHLO_07362</name>
</gene>
<dbReference type="Proteomes" id="UP000815677">
    <property type="component" value="Unassembled WGS sequence"/>
</dbReference>
<dbReference type="EMBL" id="DF846231">
    <property type="protein sequence ID" value="GAT50083.1"/>
    <property type="molecule type" value="Genomic_DNA"/>
</dbReference>
<dbReference type="SUPFAM" id="SSF81665">
    <property type="entry name" value="Calcium ATPase, transmembrane domain M"/>
    <property type="match status" value="1"/>
</dbReference>
<dbReference type="Pfam" id="PF00689">
    <property type="entry name" value="Cation_ATPase_C"/>
    <property type="match status" value="1"/>
</dbReference>
<reference evidence="3" key="1">
    <citation type="submission" date="2014-09" db="EMBL/GenBank/DDBJ databases">
        <title>Genome sequence of the luminous mushroom Mycena chlorophos for searching fungal bioluminescence genes.</title>
        <authorList>
            <person name="Tanaka Y."/>
            <person name="Kasuga D."/>
            <person name="Oba Y."/>
            <person name="Hase S."/>
            <person name="Sato K."/>
            <person name="Oba Y."/>
            <person name="Sakakibara Y."/>
        </authorList>
    </citation>
    <scope>NUCLEOTIDE SEQUENCE</scope>
</reference>
<protein>
    <recommendedName>
        <fullName evidence="2">Cation-transporting P-type ATPase C-terminal domain-containing protein</fullName>
    </recommendedName>
</protein>
<accession>A0ABQ0LG52</accession>
<dbReference type="InterPro" id="IPR023298">
    <property type="entry name" value="ATPase_P-typ_TM_dom_sf"/>
</dbReference>
<keyword evidence="1" id="KW-0472">Membrane</keyword>
<evidence type="ECO:0000313" key="4">
    <source>
        <dbReference type="Proteomes" id="UP000815677"/>
    </source>
</evidence>
<feature type="transmembrane region" description="Helical" evidence="1">
    <location>
        <begin position="77"/>
        <end position="95"/>
    </location>
</feature>
<evidence type="ECO:0000259" key="2">
    <source>
        <dbReference type="Pfam" id="PF00689"/>
    </source>
</evidence>
<feature type="transmembrane region" description="Helical" evidence="1">
    <location>
        <begin position="40"/>
        <end position="57"/>
    </location>
</feature>
<feature type="transmembrane region" description="Helical" evidence="1">
    <location>
        <begin position="101"/>
        <end position="118"/>
    </location>
</feature>
<evidence type="ECO:0000256" key="1">
    <source>
        <dbReference type="SAM" id="Phobius"/>
    </source>
</evidence>
<proteinExistence type="predicted"/>
<evidence type="ECO:0000313" key="3">
    <source>
        <dbReference type="EMBL" id="GAT50083.1"/>
    </source>
</evidence>
<dbReference type="InterPro" id="IPR006068">
    <property type="entry name" value="ATPase_P-typ_cation-transptr_C"/>
</dbReference>
<keyword evidence="1" id="KW-0812">Transmembrane</keyword>
<name>A0ABQ0LG52_MYCCL</name>
<organism evidence="3 4">
    <name type="scientific">Mycena chlorophos</name>
    <name type="common">Agaric fungus</name>
    <name type="synonym">Agaricus chlorophos</name>
    <dbReference type="NCBI Taxonomy" id="658473"/>
    <lineage>
        <taxon>Eukaryota</taxon>
        <taxon>Fungi</taxon>
        <taxon>Dikarya</taxon>
        <taxon>Basidiomycota</taxon>
        <taxon>Agaricomycotina</taxon>
        <taxon>Agaricomycetes</taxon>
        <taxon>Agaricomycetidae</taxon>
        <taxon>Agaricales</taxon>
        <taxon>Marasmiineae</taxon>
        <taxon>Mycenaceae</taxon>
        <taxon>Mycena</taxon>
    </lineage>
</organism>
<keyword evidence="4" id="KW-1185">Reference proteome</keyword>
<keyword evidence="1" id="KW-1133">Transmembrane helix</keyword>